<name>A0A2K8YSI6_9BACT</name>
<dbReference type="Gene3D" id="1.25.40.10">
    <property type="entry name" value="Tetratricopeptide repeat domain"/>
    <property type="match status" value="2"/>
</dbReference>
<dbReference type="SMART" id="SM00028">
    <property type="entry name" value="TPR"/>
    <property type="match status" value="6"/>
</dbReference>
<keyword evidence="1" id="KW-0802">TPR repeat</keyword>
<dbReference type="GO" id="GO:0006355">
    <property type="term" value="P:regulation of DNA-templated transcription"/>
    <property type="evidence" value="ECO:0007669"/>
    <property type="project" value="InterPro"/>
</dbReference>
<accession>A0A2K8YSI6</accession>
<dbReference type="PANTHER" id="PTHR10098">
    <property type="entry name" value="RAPSYN-RELATED"/>
    <property type="match status" value="1"/>
</dbReference>
<evidence type="ECO:0000313" key="5">
    <source>
        <dbReference type="Proteomes" id="UP000232883"/>
    </source>
</evidence>
<feature type="coiled-coil region" evidence="2">
    <location>
        <begin position="388"/>
        <end position="452"/>
    </location>
</feature>
<feature type="repeat" description="TPR" evidence="1">
    <location>
        <begin position="198"/>
        <end position="231"/>
    </location>
</feature>
<keyword evidence="5" id="KW-1185">Reference proteome</keyword>
<dbReference type="InterPro" id="IPR016032">
    <property type="entry name" value="Sig_transdc_resp-reg_C-effctor"/>
</dbReference>
<gene>
    <name evidence="4" type="ORF">CWM47_01190</name>
</gene>
<keyword evidence="3" id="KW-0812">Transmembrane</keyword>
<evidence type="ECO:0000256" key="3">
    <source>
        <dbReference type="SAM" id="Phobius"/>
    </source>
</evidence>
<dbReference type="InterPro" id="IPR019734">
    <property type="entry name" value="TPR_rpt"/>
</dbReference>
<evidence type="ECO:0000256" key="1">
    <source>
        <dbReference type="PROSITE-ProRule" id="PRU00339"/>
    </source>
</evidence>
<dbReference type="PANTHER" id="PTHR10098:SF108">
    <property type="entry name" value="TETRATRICOPEPTIDE REPEAT PROTEIN 28"/>
    <property type="match status" value="1"/>
</dbReference>
<dbReference type="RefSeq" id="WP_100985979.1">
    <property type="nucleotide sequence ID" value="NZ_CP025096.1"/>
</dbReference>
<dbReference type="PROSITE" id="PS50005">
    <property type="entry name" value="TPR"/>
    <property type="match status" value="1"/>
</dbReference>
<dbReference type="InterPro" id="IPR011990">
    <property type="entry name" value="TPR-like_helical_dom_sf"/>
</dbReference>
<sequence length="569" mass="65405">MHPIYAFAAFSLPACYLRSRLRFLSLIVWIVSCSAIVAKAQAPVNTEQLSRQYPDSAYRLVKVRLDKAISQSDKLTEGDCLQQIGLLFYHQGSYAQAINYLLQAQKIFISTNDGNRLARNRNELGTVYYYNEQADGALTQFNEALAFYIKSHDAQGLAQTYANIGHIYEKRHDPKQAYQYQKLALTNCLAANDVASLAKIYENLGSIFEDEARYDSAYSYYQKALTLSQQTRDEIAQIEIINNLGDVYRKTGRYQKGLSHSREAMQRATRLGEKYQLSAALRDIAKTYRLLSQPDSAYNYLERSRDLVDAIYATENTRQIALLQTLYEVERKDKEIVQLNAQKRIDFIIILATSIVLVLIGILGAVIISRQRLKIRNEQALNQQNQQIFQTQNALMQVELKNQQLEEENLKGQLELKHKELTTHTLQIIQKNQVLEELKEDLTAILKDDKRDQKKQIKQLVDKISLNFSQDKHWDDFRTIFDQVHPYFFTQLTQQFPDLTATDLRQIALLKINISSADMATLLGISSDSLRVSRYRLRKKIGLSEGESLSAYIQRFPLQPMPSPEISLI</sequence>
<keyword evidence="3" id="KW-0472">Membrane</keyword>
<dbReference type="EMBL" id="CP025096">
    <property type="protein sequence ID" value="AUD00554.1"/>
    <property type="molecule type" value="Genomic_DNA"/>
</dbReference>
<organism evidence="4 5">
    <name type="scientific">Spirosoma pollinicola</name>
    <dbReference type="NCBI Taxonomy" id="2057025"/>
    <lineage>
        <taxon>Bacteria</taxon>
        <taxon>Pseudomonadati</taxon>
        <taxon>Bacteroidota</taxon>
        <taxon>Cytophagia</taxon>
        <taxon>Cytophagales</taxon>
        <taxon>Cytophagaceae</taxon>
        <taxon>Spirosoma</taxon>
    </lineage>
</organism>
<evidence type="ECO:0000256" key="2">
    <source>
        <dbReference type="SAM" id="Coils"/>
    </source>
</evidence>
<reference evidence="4 5" key="1">
    <citation type="submission" date="2017-11" db="EMBL/GenBank/DDBJ databases">
        <title>Taxonomic description and genome sequences of Spirosoma HA7 sp. nov., isolated from pollen microhabitat of Corylus avellana.</title>
        <authorList>
            <person name="Ambika Manirajan B."/>
            <person name="Suarez C."/>
            <person name="Ratering S."/>
            <person name="Geissler-Plaum R."/>
            <person name="Cardinale M."/>
            <person name="Sylvia S."/>
        </authorList>
    </citation>
    <scope>NUCLEOTIDE SEQUENCE [LARGE SCALE GENOMIC DNA]</scope>
    <source>
        <strain evidence="4 5">HA7</strain>
    </source>
</reference>
<dbReference type="GO" id="GO:0003677">
    <property type="term" value="F:DNA binding"/>
    <property type="evidence" value="ECO:0007669"/>
    <property type="project" value="InterPro"/>
</dbReference>
<dbReference type="KEGG" id="spir:CWM47_01190"/>
<evidence type="ECO:0000313" key="4">
    <source>
        <dbReference type="EMBL" id="AUD00554.1"/>
    </source>
</evidence>
<dbReference type="AlphaFoldDB" id="A0A2K8YSI6"/>
<keyword evidence="2" id="KW-0175">Coiled coil</keyword>
<dbReference type="Proteomes" id="UP000232883">
    <property type="component" value="Chromosome"/>
</dbReference>
<feature type="transmembrane region" description="Helical" evidence="3">
    <location>
        <begin position="347"/>
        <end position="368"/>
    </location>
</feature>
<proteinExistence type="predicted"/>
<dbReference type="Pfam" id="PF13176">
    <property type="entry name" value="TPR_7"/>
    <property type="match status" value="1"/>
</dbReference>
<dbReference type="OrthoDB" id="1523128at2"/>
<dbReference type="PROSITE" id="PS50293">
    <property type="entry name" value="TPR_REGION"/>
    <property type="match status" value="1"/>
</dbReference>
<dbReference type="SUPFAM" id="SSF46894">
    <property type="entry name" value="C-terminal effector domain of the bipartite response regulators"/>
    <property type="match status" value="1"/>
</dbReference>
<keyword evidence="3" id="KW-1133">Transmembrane helix</keyword>
<dbReference type="Pfam" id="PF13181">
    <property type="entry name" value="TPR_8"/>
    <property type="match status" value="1"/>
</dbReference>
<dbReference type="SUPFAM" id="SSF48452">
    <property type="entry name" value="TPR-like"/>
    <property type="match status" value="2"/>
</dbReference>
<protein>
    <submittedName>
        <fullName evidence="4">Uncharacterized protein</fullName>
    </submittedName>
</protein>
<dbReference type="Pfam" id="PF13424">
    <property type="entry name" value="TPR_12"/>
    <property type="match status" value="2"/>
</dbReference>